<name>A0A9J6C2K5_POLVA</name>
<evidence type="ECO:0000313" key="2">
    <source>
        <dbReference type="Proteomes" id="UP001107558"/>
    </source>
</evidence>
<sequence length="165" mass="18283">MDHNGFYAELDSLTNIGTSISNSFNVDHKLLDIALLNNYKYPQSTSNIYQQQTIPDLNHHSIKSTSSSTALHITQIHINNCNNNIFFPTRRWAGQNNNNFIGYIRKEAGPNSGGVGGINNSSNSGDSNITYNINNINTNIVIISTIPTNWSTQVATFLVVINIIR</sequence>
<evidence type="ECO:0000313" key="1">
    <source>
        <dbReference type="EMBL" id="KAG5676263.1"/>
    </source>
</evidence>
<proteinExistence type="predicted"/>
<accession>A0A9J6C2K5</accession>
<dbReference type="Proteomes" id="UP001107558">
    <property type="component" value="Chromosome 2"/>
</dbReference>
<keyword evidence="2" id="KW-1185">Reference proteome</keyword>
<comment type="caution">
    <text evidence="1">The sequence shown here is derived from an EMBL/GenBank/DDBJ whole genome shotgun (WGS) entry which is preliminary data.</text>
</comment>
<organism evidence="1 2">
    <name type="scientific">Polypedilum vanderplanki</name>
    <name type="common">Sleeping chironomid midge</name>
    <dbReference type="NCBI Taxonomy" id="319348"/>
    <lineage>
        <taxon>Eukaryota</taxon>
        <taxon>Metazoa</taxon>
        <taxon>Ecdysozoa</taxon>
        <taxon>Arthropoda</taxon>
        <taxon>Hexapoda</taxon>
        <taxon>Insecta</taxon>
        <taxon>Pterygota</taxon>
        <taxon>Neoptera</taxon>
        <taxon>Endopterygota</taxon>
        <taxon>Diptera</taxon>
        <taxon>Nematocera</taxon>
        <taxon>Chironomoidea</taxon>
        <taxon>Chironomidae</taxon>
        <taxon>Chironominae</taxon>
        <taxon>Polypedilum</taxon>
        <taxon>Polypedilum</taxon>
    </lineage>
</organism>
<reference evidence="1" key="1">
    <citation type="submission" date="2021-03" db="EMBL/GenBank/DDBJ databases">
        <title>Chromosome level genome of the anhydrobiotic midge Polypedilum vanderplanki.</title>
        <authorList>
            <person name="Yoshida Y."/>
            <person name="Kikawada T."/>
            <person name="Gusev O."/>
        </authorList>
    </citation>
    <scope>NUCLEOTIDE SEQUENCE</scope>
    <source>
        <strain evidence="1">NIAS01</strain>
        <tissue evidence="1">Whole body or cell culture</tissue>
    </source>
</reference>
<protein>
    <submittedName>
        <fullName evidence="1">Uncharacterized protein</fullName>
    </submittedName>
</protein>
<dbReference type="AlphaFoldDB" id="A0A9J6C2K5"/>
<gene>
    <name evidence="1" type="ORF">PVAND_006111</name>
</gene>
<dbReference type="EMBL" id="JADBJN010000002">
    <property type="protein sequence ID" value="KAG5676263.1"/>
    <property type="molecule type" value="Genomic_DNA"/>
</dbReference>